<dbReference type="InterPro" id="IPR000522">
    <property type="entry name" value="ABC_transptr_permease_BtuC"/>
</dbReference>
<evidence type="ECO:0000256" key="3">
    <source>
        <dbReference type="ARBA" id="ARBA00022448"/>
    </source>
</evidence>
<organism evidence="9 10">
    <name type="scientific">Lipingzhangella rawalii</name>
    <dbReference type="NCBI Taxonomy" id="2055835"/>
    <lineage>
        <taxon>Bacteria</taxon>
        <taxon>Bacillati</taxon>
        <taxon>Actinomycetota</taxon>
        <taxon>Actinomycetes</taxon>
        <taxon>Streptosporangiales</taxon>
        <taxon>Nocardiopsidaceae</taxon>
        <taxon>Lipingzhangella</taxon>
    </lineage>
</organism>
<dbReference type="PANTHER" id="PTHR30472:SF24">
    <property type="entry name" value="FERRIC ENTEROBACTIN TRANSPORT SYSTEM PERMEASE PROTEIN FEPG"/>
    <property type="match status" value="1"/>
</dbReference>
<evidence type="ECO:0000313" key="10">
    <source>
        <dbReference type="Proteomes" id="UP001250214"/>
    </source>
</evidence>
<dbReference type="Proteomes" id="UP001250214">
    <property type="component" value="Unassembled WGS sequence"/>
</dbReference>
<feature type="transmembrane region" description="Helical" evidence="8">
    <location>
        <begin position="24"/>
        <end position="47"/>
    </location>
</feature>
<evidence type="ECO:0000256" key="6">
    <source>
        <dbReference type="ARBA" id="ARBA00022989"/>
    </source>
</evidence>
<feature type="transmembrane region" description="Helical" evidence="8">
    <location>
        <begin position="167"/>
        <end position="186"/>
    </location>
</feature>
<dbReference type="RefSeq" id="WP_310912388.1">
    <property type="nucleotide sequence ID" value="NZ_JAVLVT010000004.1"/>
</dbReference>
<dbReference type="PANTHER" id="PTHR30472">
    <property type="entry name" value="FERRIC ENTEROBACTIN TRANSPORT SYSTEM PERMEASE PROTEIN"/>
    <property type="match status" value="1"/>
</dbReference>
<sequence>MVRRSELLPAGTRVLGPRGVSLRIYGPAVLVGGVFTGLALFLAMLSITLGDFDMRLRDVPAALTGQASPLVTHIVVDLRLPRVLTGLGVGAALAMSGMLLQRLAHNPLVSPDIIGINAGASTAAVSTIVVVGGTALTIASGALLGAVTTAVLLYLLAYKQGVSGYRLVLIGIGVTAMLTSVTSYLMTRTDLDTAARAMFWLTGSLSGRGWPHAVTIGIGLLVFAPLAFAMARQIRLLQLGDDTARALGGRVQLARAGLLFTAAGLSAMSVAVAGPVTFVALVAPQIVRRLLHERVVGLLPAAACGAVLVIGADLIARTAFGGTELPAGVITGALGGPYMLYLLARTNRIGRGG</sequence>
<dbReference type="CDD" id="cd06550">
    <property type="entry name" value="TM_ABC_iron-siderophores_like"/>
    <property type="match status" value="1"/>
</dbReference>
<evidence type="ECO:0000256" key="7">
    <source>
        <dbReference type="ARBA" id="ARBA00023136"/>
    </source>
</evidence>
<evidence type="ECO:0000256" key="4">
    <source>
        <dbReference type="ARBA" id="ARBA00022475"/>
    </source>
</evidence>
<evidence type="ECO:0000256" key="8">
    <source>
        <dbReference type="SAM" id="Phobius"/>
    </source>
</evidence>
<keyword evidence="3" id="KW-0813">Transport</keyword>
<evidence type="ECO:0000256" key="1">
    <source>
        <dbReference type="ARBA" id="ARBA00004651"/>
    </source>
</evidence>
<keyword evidence="5 8" id="KW-0812">Transmembrane</keyword>
<feature type="transmembrane region" description="Helical" evidence="8">
    <location>
        <begin position="327"/>
        <end position="344"/>
    </location>
</feature>
<evidence type="ECO:0000313" key="9">
    <source>
        <dbReference type="EMBL" id="MDS1270602.1"/>
    </source>
</evidence>
<feature type="transmembrane region" description="Helical" evidence="8">
    <location>
        <begin position="295"/>
        <end position="315"/>
    </location>
</feature>
<dbReference type="SUPFAM" id="SSF81345">
    <property type="entry name" value="ABC transporter involved in vitamin B12 uptake, BtuC"/>
    <property type="match status" value="1"/>
</dbReference>
<dbReference type="EMBL" id="JAVLVT010000004">
    <property type="protein sequence ID" value="MDS1270602.1"/>
    <property type="molecule type" value="Genomic_DNA"/>
</dbReference>
<evidence type="ECO:0000256" key="5">
    <source>
        <dbReference type="ARBA" id="ARBA00022692"/>
    </source>
</evidence>
<feature type="transmembrane region" description="Helical" evidence="8">
    <location>
        <begin position="124"/>
        <end position="155"/>
    </location>
</feature>
<feature type="transmembrane region" description="Helical" evidence="8">
    <location>
        <begin position="209"/>
        <end position="229"/>
    </location>
</feature>
<accession>A0ABU2H6G9</accession>
<comment type="caution">
    <text evidence="9">The sequence shown here is derived from an EMBL/GenBank/DDBJ whole genome shotgun (WGS) entry which is preliminary data.</text>
</comment>
<feature type="transmembrane region" description="Helical" evidence="8">
    <location>
        <begin position="83"/>
        <end position="104"/>
    </location>
</feature>
<comment type="similarity">
    <text evidence="2">Belongs to the binding-protein-dependent transport system permease family. FecCD subfamily.</text>
</comment>
<dbReference type="Gene3D" id="1.10.3470.10">
    <property type="entry name" value="ABC transporter involved in vitamin B12 uptake, BtuC"/>
    <property type="match status" value="1"/>
</dbReference>
<reference evidence="10" key="1">
    <citation type="submission" date="2023-07" db="EMBL/GenBank/DDBJ databases">
        <title>Novel species in the genus Lipingzhangella isolated from Sambhar Salt Lake.</title>
        <authorList>
            <person name="Jiya N."/>
            <person name="Kajale S."/>
            <person name="Sharma A."/>
        </authorList>
    </citation>
    <scope>NUCLEOTIDE SEQUENCE [LARGE SCALE GENOMIC DNA]</scope>
    <source>
        <strain evidence="10">LS1_29</strain>
    </source>
</reference>
<name>A0ABU2H6G9_9ACTN</name>
<gene>
    <name evidence="9" type="ORF">RIF23_09860</name>
</gene>
<keyword evidence="10" id="KW-1185">Reference proteome</keyword>
<proteinExistence type="inferred from homology"/>
<comment type="subcellular location">
    <subcellularLocation>
        <location evidence="1">Cell membrane</location>
        <topology evidence="1">Multi-pass membrane protein</topology>
    </subcellularLocation>
</comment>
<dbReference type="InterPro" id="IPR037294">
    <property type="entry name" value="ABC_BtuC-like"/>
</dbReference>
<keyword evidence="7 8" id="KW-0472">Membrane</keyword>
<keyword evidence="6 8" id="KW-1133">Transmembrane helix</keyword>
<protein>
    <submittedName>
        <fullName evidence="9">Iron chelate uptake ABC transporter family permease subunit</fullName>
    </submittedName>
</protein>
<keyword evidence="4" id="KW-1003">Cell membrane</keyword>
<dbReference type="Pfam" id="PF01032">
    <property type="entry name" value="FecCD"/>
    <property type="match status" value="1"/>
</dbReference>
<evidence type="ECO:0000256" key="2">
    <source>
        <dbReference type="ARBA" id="ARBA00007935"/>
    </source>
</evidence>